<dbReference type="Pfam" id="PF00532">
    <property type="entry name" value="Peripla_BP_1"/>
    <property type="match status" value="1"/>
</dbReference>
<dbReference type="RefSeq" id="WP_135480653.1">
    <property type="nucleotide sequence ID" value="NZ_SRMF01000001.1"/>
</dbReference>
<dbReference type="InterPro" id="IPR028082">
    <property type="entry name" value="Peripla_BP_I"/>
</dbReference>
<dbReference type="InterPro" id="IPR001761">
    <property type="entry name" value="Peripla_BP/Lac1_sug-bd_dom"/>
</dbReference>
<keyword evidence="2" id="KW-0805">Transcription regulation</keyword>
<dbReference type="InterPro" id="IPR000843">
    <property type="entry name" value="HTH_LacI"/>
</dbReference>
<evidence type="ECO:0000256" key="4">
    <source>
        <dbReference type="ARBA" id="ARBA00023163"/>
    </source>
</evidence>
<dbReference type="Gene3D" id="3.40.50.2300">
    <property type="match status" value="2"/>
</dbReference>
<dbReference type="GO" id="GO:0000976">
    <property type="term" value="F:transcription cis-regulatory region binding"/>
    <property type="evidence" value="ECO:0007669"/>
    <property type="project" value="TreeGrafter"/>
</dbReference>
<name>A0A4Z0WGV0_9GAMM</name>
<evidence type="ECO:0000313" key="6">
    <source>
        <dbReference type="EMBL" id="TGG95187.1"/>
    </source>
</evidence>
<keyword evidence="4" id="KW-0804">Transcription</keyword>
<dbReference type="PROSITE" id="PS50932">
    <property type="entry name" value="HTH_LACI_2"/>
    <property type="match status" value="1"/>
</dbReference>
<gene>
    <name evidence="6" type="ORF">E4656_01845</name>
</gene>
<dbReference type="SMART" id="SM00354">
    <property type="entry name" value="HTH_LACI"/>
    <property type="match status" value="1"/>
</dbReference>
<dbReference type="EMBL" id="SRMF01000001">
    <property type="protein sequence ID" value="TGG95187.1"/>
    <property type="molecule type" value="Genomic_DNA"/>
</dbReference>
<keyword evidence="1" id="KW-0678">Repressor</keyword>
<evidence type="ECO:0000256" key="3">
    <source>
        <dbReference type="ARBA" id="ARBA00023125"/>
    </source>
</evidence>
<dbReference type="CDD" id="cd01392">
    <property type="entry name" value="HTH_LacI"/>
    <property type="match status" value="1"/>
</dbReference>
<dbReference type="Proteomes" id="UP000297475">
    <property type="component" value="Unassembled WGS sequence"/>
</dbReference>
<evidence type="ECO:0000259" key="5">
    <source>
        <dbReference type="PROSITE" id="PS50932"/>
    </source>
</evidence>
<keyword evidence="3 6" id="KW-0238">DNA-binding</keyword>
<dbReference type="SUPFAM" id="SSF53822">
    <property type="entry name" value="Periplasmic binding protein-like I"/>
    <property type="match status" value="1"/>
</dbReference>
<organism evidence="6 7">
    <name type="scientific">Natronospirillum operosum</name>
    <dbReference type="NCBI Taxonomy" id="2759953"/>
    <lineage>
        <taxon>Bacteria</taxon>
        <taxon>Pseudomonadati</taxon>
        <taxon>Pseudomonadota</taxon>
        <taxon>Gammaproteobacteria</taxon>
        <taxon>Oceanospirillales</taxon>
        <taxon>Natronospirillaceae</taxon>
        <taxon>Natronospirillum</taxon>
    </lineage>
</organism>
<dbReference type="AlphaFoldDB" id="A0A4Z0WGV0"/>
<accession>A0A4Z0WGV0</accession>
<dbReference type="OrthoDB" id="8433438at2"/>
<dbReference type="Gene3D" id="1.10.260.40">
    <property type="entry name" value="lambda repressor-like DNA-binding domains"/>
    <property type="match status" value="1"/>
</dbReference>
<protein>
    <submittedName>
        <fullName evidence="6">LacI family DNA-binding transcriptional regulator</fullName>
    </submittedName>
</protein>
<keyword evidence="7" id="KW-1185">Reference proteome</keyword>
<proteinExistence type="predicted"/>
<dbReference type="CDD" id="cd06278">
    <property type="entry name" value="PBP1_LacI-like"/>
    <property type="match status" value="1"/>
</dbReference>
<evidence type="ECO:0000313" key="7">
    <source>
        <dbReference type="Proteomes" id="UP000297475"/>
    </source>
</evidence>
<evidence type="ECO:0000256" key="1">
    <source>
        <dbReference type="ARBA" id="ARBA00022491"/>
    </source>
</evidence>
<dbReference type="PANTHER" id="PTHR30146">
    <property type="entry name" value="LACI-RELATED TRANSCRIPTIONAL REPRESSOR"/>
    <property type="match status" value="1"/>
</dbReference>
<dbReference type="Pfam" id="PF00356">
    <property type="entry name" value="LacI"/>
    <property type="match status" value="1"/>
</dbReference>
<comment type="caution">
    <text evidence="6">The sequence shown here is derived from an EMBL/GenBank/DDBJ whole genome shotgun (WGS) entry which is preliminary data.</text>
</comment>
<reference evidence="6 7" key="1">
    <citation type="submission" date="2019-04" db="EMBL/GenBank/DDBJ databases">
        <title>Natronospirillum operosus gen. nov., sp. nov., a haloalkaliphilic satellite isolated from decaying biomass of laboratory culture of cyanobacterium Geitlerinema sp. and proposal of Natronospirillaceae fam. nov. and Saccharospirillaceae fam. nov.</title>
        <authorList>
            <person name="Kevbrin V."/>
            <person name="Boltyanskaya Y."/>
            <person name="Koziaeva V."/>
            <person name="Grouzdev D.S."/>
            <person name="Park M."/>
            <person name="Cho J."/>
        </authorList>
    </citation>
    <scope>NUCLEOTIDE SEQUENCE [LARGE SCALE GENOMIC DNA]</scope>
    <source>
        <strain evidence="6 7">G-116</strain>
    </source>
</reference>
<dbReference type="PANTHER" id="PTHR30146:SF95">
    <property type="entry name" value="RIBOSE OPERON REPRESSOR"/>
    <property type="match status" value="1"/>
</dbReference>
<dbReference type="SUPFAM" id="SSF47413">
    <property type="entry name" value="lambda repressor-like DNA-binding domains"/>
    <property type="match status" value="1"/>
</dbReference>
<dbReference type="InterPro" id="IPR010982">
    <property type="entry name" value="Lambda_DNA-bd_dom_sf"/>
</dbReference>
<sequence length="340" mass="36911">MTEIEKNARAQRVTASDVAREAGVSISAVSRVFTPGASVSARMREKVLSAAEKLDYRPNVMARSLMTQRTALVGIILANFHNPLYLTALDLFTTHLQSRGLRALVFNVSRGDDVVESARQVMQYGVDGMVIAAAAMSQPLVDQCSRQGIPLVAFARQPRRTRVNVVCADNEAGGRLAARAFIERGYRQLGYIGGPAATSTAYFREKGFRQALEESGLTLLGTINASAYTYDAGRAAAESLLTSHPNLDGVFCANDLLAFGTMDVARYRLGLSIPGDLGIMGFDDIELATADSYQLTTIRQPLQDMVKQTVDILGQRISEGDDLPLRKLLFPCSLVERATL</sequence>
<feature type="domain" description="HTH lacI-type" evidence="5">
    <location>
        <begin position="13"/>
        <end position="67"/>
    </location>
</feature>
<evidence type="ECO:0000256" key="2">
    <source>
        <dbReference type="ARBA" id="ARBA00023015"/>
    </source>
</evidence>
<dbReference type="GO" id="GO:0003700">
    <property type="term" value="F:DNA-binding transcription factor activity"/>
    <property type="evidence" value="ECO:0007669"/>
    <property type="project" value="TreeGrafter"/>
</dbReference>